<protein>
    <submittedName>
        <fullName evidence="2">Uncharacterized protein</fullName>
    </submittedName>
</protein>
<dbReference type="Proteomes" id="UP000002221">
    <property type="component" value="Chromosome"/>
</dbReference>
<sequence length="391" mass="43573">MNSPKATPRALLAHLDELYRLAQLLTSDAEAAARLVRDVYREALASPPPADQARTWLVARLLHHARLAESTDEPVLTARRELAESMLSRVLPAAVALLSARDRLWLYLCDVLTLTPETAATLLEDAPEGYERARAALRTALRRYLTPGQFALLEFGLSDEQIRTHLQQALSRLLQPPPGSLRTELLNLGGGEEVTVSEVRTRSVARHPATRMLVAVLIVLLAGLLGWLAWQGTRPASSPSPARPSDLIRRSVELAASLTVEQPLTRPAEAERYLARQGWRVVVPDIADARLVGLAQAPVLPDLSVPVLLFEDRTSGRTLAVYLYSYALLDRYRDRLTLNPDVLRQIEEEQHFDLHVLGRQQVLVWRYRDDIYVAVTEGDAAALRERIAFPS</sequence>
<dbReference type="RefSeq" id="WP_012843947.1">
    <property type="nucleotide sequence ID" value="NC_013501.1"/>
</dbReference>
<dbReference type="AlphaFoldDB" id="D0MIM8"/>
<dbReference type="STRING" id="518766.Rmar_1449"/>
<proteinExistence type="predicted"/>
<dbReference type="eggNOG" id="ENOG50310CS">
    <property type="taxonomic scope" value="Bacteria"/>
</dbReference>
<keyword evidence="1" id="KW-0812">Transmembrane</keyword>
<dbReference type="HOGENOM" id="CLU_707647_0_0_10"/>
<keyword evidence="1" id="KW-0472">Membrane</keyword>
<evidence type="ECO:0000313" key="3">
    <source>
        <dbReference type="Proteomes" id="UP000002221"/>
    </source>
</evidence>
<reference evidence="2 3" key="1">
    <citation type="journal article" date="2009" name="Stand. Genomic Sci.">
        <title>Complete genome sequence of Rhodothermus marinus type strain (R-10).</title>
        <authorList>
            <person name="Nolan M."/>
            <person name="Tindall B.J."/>
            <person name="Pomrenke H."/>
            <person name="Lapidus A."/>
            <person name="Copeland A."/>
            <person name="Glavina Del Rio T."/>
            <person name="Lucas S."/>
            <person name="Chen F."/>
            <person name="Tice H."/>
            <person name="Cheng J.F."/>
            <person name="Saunders E."/>
            <person name="Han C."/>
            <person name="Bruce D."/>
            <person name="Goodwin L."/>
            <person name="Chain P."/>
            <person name="Pitluck S."/>
            <person name="Ovchinikova G."/>
            <person name="Pati A."/>
            <person name="Ivanova N."/>
            <person name="Mavromatis K."/>
            <person name="Chen A."/>
            <person name="Palaniappan K."/>
            <person name="Land M."/>
            <person name="Hauser L."/>
            <person name="Chang Y.J."/>
            <person name="Jeffries C.D."/>
            <person name="Brettin T."/>
            <person name="Goker M."/>
            <person name="Bristow J."/>
            <person name="Eisen J.A."/>
            <person name="Markowitz V."/>
            <person name="Hugenholtz P."/>
            <person name="Kyrpides N.C."/>
            <person name="Klenk H.P."/>
            <person name="Detter J.C."/>
        </authorList>
    </citation>
    <scope>NUCLEOTIDE SEQUENCE [LARGE SCALE GENOMIC DNA]</scope>
    <source>
        <strain evidence="3">ATCC 43812 / DSM 4252 / R-10</strain>
    </source>
</reference>
<feature type="transmembrane region" description="Helical" evidence="1">
    <location>
        <begin position="212"/>
        <end position="230"/>
    </location>
</feature>
<evidence type="ECO:0000256" key="1">
    <source>
        <dbReference type="SAM" id="Phobius"/>
    </source>
</evidence>
<dbReference type="EMBL" id="CP001807">
    <property type="protein sequence ID" value="ACY48336.1"/>
    <property type="molecule type" value="Genomic_DNA"/>
</dbReference>
<keyword evidence="1" id="KW-1133">Transmembrane helix</keyword>
<accession>D0MIM8</accession>
<name>D0MIM8_RHOM4</name>
<dbReference type="OrthoDB" id="1496322at2"/>
<gene>
    <name evidence="2" type="ordered locus">Rmar_1449</name>
</gene>
<evidence type="ECO:0000313" key="2">
    <source>
        <dbReference type="EMBL" id="ACY48336.1"/>
    </source>
</evidence>
<keyword evidence="3" id="KW-1185">Reference proteome</keyword>
<dbReference type="KEGG" id="rmr:Rmar_1449"/>
<organism evidence="2 3">
    <name type="scientific">Rhodothermus marinus (strain ATCC 43812 / DSM 4252 / R-10)</name>
    <name type="common">Rhodothermus obamensis</name>
    <dbReference type="NCBI Taxonomy" id="518766"/>
    <lineage>
        <taxon>Bacteria</taxon>
        <taxon>Pseudomonadati</taxon>
        <taxon>Rhodothermota</taxon>
        <taxon>Rhodothermia</taxon>
        <taxon>Rhodothermales</taxon>
        <taxon>Rhodothermaceae</taxon>
        <taxon>Rhodothermus</taxon>
    </lineage>
</organism>